<proteinExistence type="predicted"/>
<sequence>MSSLSPENERRMNNMVNRGIVTAVDYAKAVCRVQIDSLETDWLPFGSVRMGKVKVWNPPHVGEQVYLISETGELETALVLGSFAYDDQPNPSQSPDILLIRCDDGAEFSYHHANHELSIHLPDNSKTILYSHDVFVDCHTANINANRFAVSANHLNFTADSCDIDAHLTINGIAYNSHTHKNVQTGKSSTGGVNV</sequence>
<dbReference type="Gene3D" id="6.20.150.10">
    <property type="match status" value="1"/>
</dbReference>
<evidence type="ECO:0000313" key="3">
    <source>
        <dbReference type="Proteomes" id="UP000092616"/>
    </source>
</evidence>
<dbReference type="Pfam" id="PF04717">
    <property type="entry name" value="Phage_base_V"/>
    <property type="match status" value="1"/>
</dbReference>
<protein>
    <recommendedName>
        <fullName evidence="1">Gp5/Type VI secretion system Vgr protein OB-fold domain-containing protein</fullName>
    </recommendedName>
</protein>
<dbReference type="AlphaFoldDB" id="A0A1B8QD27"/>
<evidence type="ECO:0000259" key="1">
    <source>
        <dbReference type="Pfam" id="PF04717"/>
    </source>
</evidence>
<organism evidence="2 3">
    <name type="scientific">Faucicola atlantae</name>
    <dbReference type="NCBI Taxonomy" id="34059"/>
    <lineage>
        <taxon>Bacteria</taxon>
        <taxon>Pseudomonadati</taxon>
        <taxon>Pseudomonadota</taxon>
        <taxon>Gammaproteobacteria</taxon>
        <taxon>Moraxellales</taxon>
        <taxon>Moraxellaceae</taxon>
        <taxon>Faucicola</taxon>
    </lineage>
</organism>
<comment type="caution">
    <text evidence="2">The sequence shown here is derived from an EMBL/GenBank/DDBJ whole genome shotgun (WGS) entry which is preliminary data.</text>
</comment>
<feature type="domain" description="Gp5/Type VI secretion system Vgr protein OB-fold" evidence="1">
    <location>
        <begin position="18"/>
        <end position="82"/>
    </location>
</feature>
<name>A0A1B8QD27_9GAMM</name>
<dbReference type="InterPro" id="IPR037026">
    <property type="entry name" value="Vgr_OB-fold_dom_sf"/>
</dbReference>
<dbReference type="InterPro" id="IPR006531">
    <property type="entry name" value="Gp5/Vgr_OB"/>
</dbReference>
<dbReference type="Gene3D" id="2.40.50.230">
    <property type="entry name" value="Gp5 N-terminal domain"/>
    <property type="match status" value="1"/>
</dbReference>
<accession>A0A1B8QD27</accession>
<gene>
    <name evidence="2" type="ORF">A9306_08965</name>
</gene>
<reference evidence="2 3" key="1">
    <citation type="submission" date="2016-06" db="EMBL/GenBank/DDBJ databases">
        <title>Draft genome of Moraxella atlantae CCUG 59586.</title>
        <authorList>
            <person name="Salva-Serra F."/>
            <person name="Engstrom-Jakobsson H."/>
            <person name="Thorell K."/>
            <person name="Gonzales-Siles L."/>
            <person name="Karlsson R."/>
            <person name="Boulund F."/>
            <person name="Engstrand L."/>
            <person name="Kristiansson E."/>
            <person name="Moore E."/>
        </authorList>
    </citation>
    <scope>NUCLEOTIDE SEQUENCE [LARGE SCALE GENOMIC DNA]</scope>
    <source>
        <strain evidence="2 3">CCUG 59586</strain>
    </source>
</reference>
<keyword evidence="3" id="KW-1185">Reference proteome</keyword>
<evidence type="ECO:0000313" key="2">
    <source>
        <dbReference type="EMBL" id="OBX79132.1"/>
    </source>
</evidence>
<dbReference type="InterPro" id="IPR013046">
    <property type="entry name" value="GpV/Gp45"/>
</dbReference>
<dbReference type="Proteomes" id="UP000092616">
    <property type="component" value="Unassembled WGS sequence"/>
</dbReference>
<dbReference type="EMBL" id="LZNA01000042">
    <property type="protein sequence ID" value="OBX79132.1"/>
    <property type="molecule type" value="Genomic_DNA"/>
</dbReference>
<dbReference type="NCBIfam" id="TIGR01644">
    <property type="entry name" value="phage_P2_V"/>
    <property type="match status" value="1"/>
</dbReference>